<evidence type="ECO:0000259" key="1">
    <source>
        <dbReference type="PROSITE" id="PS50404"/>
    </source>
</evidence>
<dbReference type="SUPFAM" id="SSF47616">
    <property type="entry name" value="GST C-terminal domain-like"/>
    <property type="match status" value="1"/>
</dbReference>
<dbReference type="InterPro" id="IPR036249">
    <property type="entry name" value="Thioredoxin-like_sf"/>
</dbReference>
<keyword evidence="4" id="KW-1185">Reference proteome</keyword>
<dbReference type="Pfam" id="PF13409">
    <property type="entry name" value="GST_N_2"/>
    <property type="match status" value="1"/>
</dbReference>
<dbReference type="InterPro" id="IPR010987">
    <property type="entry name" value="Glutathione-S-Trfase_C-like"/>
</dbReference>
<dbReference type="SFLD" id="SFLDS00019">
    <property type="entry name" value="Glutathione_Transferase_(cytos"/>
    <property type="match status" value="1"/>
</dbReference>
<evidence type="ECO:0000259" key="2">
    <source>
        <dbReference type="PROSITE" id="PS50405"/>
    </source>
</evidence>
<dbReference type="EMBL" id="JANWOI010000001">
    <property type="protein sequence ID" value="MDA5192488.1"/>
    <property type="molecule type" value="Genomic_DNA"/>
</dbReference>
<gene>
    <name evidence="3" type="ORF">NYP16_00755</name>
</gene>
<dbReference type="Pfam" id="PF00043">
    <property type="entry name" value="GST_C"/>
    <property type="match status" value="1"/>
</dbReference>
<dbReference type="Gene3D" id="1.20.1050.10">
    <property type="match status" value="1"/>
</dbReference>
<name>A0A9X3TVK2_9PROT</name>
<dbReference type="Gene3D" id="3.40.30.10">
    <property type="entry name" value="Glutaredoxin"/>
    <property type="match status" value="1"/>
</dbReference>
<evidence type="ECO:0000313" key="3">
    <source>
        <dbReference type="EMBL" id="MDA5192488.1"/>
    </source>
</evidence>
<dbReference type="RefSeq" id="WP_274942194.1">
    <property type="nucleotide sequence ID" value="NZ_JANWOI010000001.1"/>
</dbReference>
<feature type="domain" description="GST C-terminal" evidence="2">
    <location>
        <begin position="86"/>
        <end position="209"/>
    </location>
</feature>
<dbReference type="InterPro" id="IPR004046">
    <property type="entry name" value="GST_C"/>
</dbReference>
<dbReference type="CDD" id="cd03051">
    <property type="entry name" value="GST_N_GTT2_like"/>
    <property type="match status" value="1"/>
</dbReference>
<dbReference type="PANTHER" id="PTHR44051">
    <property type="entry name" value="GLUTATHIONE S-TRANSFERASE-RELATED"/>
    <property type="match status" value="1"/>
</dbReference>
<dbReference type="Proteomes" id="UP001141619">
    <property type="component" value="Unassembled WGS sequence"/>
</dbReference>
<dbReference type="PANTHER" id="PTHR44051:SF8">
    <property type="entry name" value="GLUTATHIONE S-TRANSFERASE GSTA"/>
    <property type="match status" value="1"/>
</dbReference>
<feature type="domain" description="GST N-terminal" evidence="1">
    <location>
        <begin position="1"/>
        <end position="81"/>
    </location>
</feature>
<organism evidence="3 4">
    <name type="scientific">Govanella unica</name>
    <dbReference type="NCBI Taxonomy" id="2975056"/>
    <lineage>
        <taxon>Bacteria</taxon>
        <taxon>Pseudomonadati</taxon>
        <taxon>Pseudomonadota</taxon>
        <taxon>Alphaproteobacteria</taxon>
        <taxon>Emcibacterales</taxon>
        <taxon>Govanellaceae</taxon>
        <taxon>Govanella</taxon>
    </lineage>
</organism>
<dbReference type="InterPro" id="IPR004045">
    <property type="entry name" value="Glutathione_S-Trfase_N"/>
</dbReference>
<sequence>MKLYDCTPAPSPRRVRIFMTEKGLDIPLVQVDLRNNAHLSPEFRRINPLCEVPALELDDGSVITESVAICRYLEELHPDPPLCGRTARERAEIAMWDHRMEIEGFFPVAEALRNHAPGFVGRALSGPQGFEQIPALVERGRARVGLFFATLNDRLAQSAYVSGAAFGLADITAIVCVDFAGRVKLTPSENLIHLTRWYKIVSARPSMSA</sequence>
<dbReference type="InterPro" id="IPR036282">
    <property type="entry name" value="Glutathione-S-Trfase_C_sf"/>
</dbReference>
<dbReference type="SUPFAM" id="SSF52833">
    <property type="entry name" value="Thioredoxin-like"/>
    <property type="match status" value="1"/>
</dbReference>
<proteinExistence type="predicted"/>
<dbReference type="InterPro" id="IPR040079">
    <property type="entry name" value="Glutathione_S-Trfase"/>
</dbReference>
<reference evidence="3" key="1">
    <citation type="submission" date="2022-08" db="EMBL/GenBank/DDBJ databases">
        <authorList>
            <person name="Vandamme P."/>
            <person name="Hettiarachchi A."/>
            <person name="Peeters C."/>
            <person name="Cnockaert M."/>
            <person name="Carlier A."/>
        </authorList>
    </citation>
    <scope>NUCLEOTIDE SEQUENCE</scope>
    <source>
        <strain evidence="3">LMG 31809</strain>
    </source>
</reference>
<dbReference type="PROSITE" id="PS50404">
    <property type="entry name" value="GST_NTER"/>
    <property type="match status" value="1"/>
</dbReference>
<reference evidence="3" key="2">
    <citation type="journal article" date="2023" name="Syst. Appl. Microbiol.">
        <title>Govania unica gen. nov., sp. nov., a rare biosphere bacterium that represents a novel family in the class Alphaproteobacteria.</title>
        <authorList>
            <person name="Vandamme P."/>
            <person name="Peeters C."/>
            <person name="Hettiarachchi A."/>
            <person name="Cnockaert M."/>
            <person name="Carlier A."/>
        </authorList>
    </citation>
    <scope>NUCLEOTIDE SEQUENCE</scope>
    <source>
        <strain evidence="3">LMG 31809</strain>
    </source>
</reference>
<dbReference type="PROSITE" id="PS50405">
    <property type="entry name" value="GST_CTER"/>
    <property type="match status" value="1"/>
</dbReference>
<dbReference type="SFLD" id="SFLDG00358">
    <property type="entry name" value="Main_(cytGST)"/>
    <property type="match status" value="1"/>
</dbReference>
<dbReference type="AlphaFoldDB" id="A0A9X3TVK2"/>
<evidence type="ECO:0000313" key="4">
    <source>
        <dbReference type="Proteomes" id="UP001141619"/>
    </source>
</evidence>
<accession>A0A9X3TVK2</accession>
<comment type="caution">
    <text evidence="3">The sequence shown here is derived from an EMBL/GenBank/DDBJ whole genome shotgun (WGS) entry which is preliminary data.</text>
</comment>
<dbReference type="InterPro" id="IPR034345">
    <property type="entry name" value="Gtt2-like_N"/>
</dbReference>
<protein>
    <submittedName>
        <fullName evidence="3">Glutathione S-transferase family protein</fullName>
    </submittedName>
</protein>